<name>A0A6V8KSI5_9ACTN</name>
<keyword evidence="2" id="KW-1185">Reference proteome</keyword>
<evidence type="ECO:0000313" key="1">
    <source>
        <dbReference type="EMBL" id="GFJ88103.1"/>
    </source>
</evidence>
<reference evidence="1 2" key="1">
    <citation type="submission" date="2020-03" db="EMBL/GenBank/DDBJ databases">
        <title>Whole genome shotgun sequence of Phytohabitans rumicis NBRC 108638.</title>
        <authorList>
            <person name="Komaki H."/>
            <person name="Tamura T."/>
        </authorList>
    </citation>
    <scope>NUCLEOTIDE SEQUENCE [LARGE SCALE GENOMIC DNA]</scope>
    <source>
        <strain evidence="1 2">NBRC 108638</strain>
    </source>
</reference>
<accession>A0A6V8KSI5</accession>
<dbReference type="EMBL" id="BLPG01000001">
    <property type="protein sequence ID" value="GFJ88103.1"/>
    <property type="molecule type" value="Genomic_DNA"/>
</dbReference>
<sequence length="99" mass="10569">MRAAALGVAERAFRARPSGWVASVEHQCCLGRRVTALAFHSRGWRVAVAAPVDLVGQGGILRPDVSDITGPKIPASDRRQPAVIMRLAWGRALALTLTS</sequence>
<protein>
    <submittedName>
        <fullName evidence="1">Uncharacterized protein</fullName>
    </submittedName>
</protein>
<reference evidence="1 2" key="2">
    <citation type="submission" date="2020-03" db="EMBL/GenBank/DDBJ databases">
        <authorList>
            <person name="Ichikawa N."/>
            <person name="Kimura A."/>
            <person name="Kitahashi Y."/>
            <person name="Uohara A."/>
        </authorList>
    </citation>
    <scope>NUCLEOTIDE SEQUENCE [LARGE SCALE GENOMIC DNA]</scope>
    <source>
        <strain evidence="1 2">NBRC 108638</strain>
    </source>
</reference>
<comment type="caution">
    <text evidence="1">The sequence shown here is derived from an EMBL/GenBank/DDBJ whole genome shotgun (WGS) entry which is preliminary data.</text>
</comment>
<proteinExistence type="predicted"/>
<evidence type="ECO:0000313" key="2">
    <source>
        <dbReference type="Proteomes" id="UP000482960"/>
    </source>
</evidence>
<gene>
    <name evidence="1" type="ORF">Prum_017450</name>
</gene>
<organism evidence="1 2">
    <name type="scientific">Phytohabitans rumicis</name>
    <dbReference type="NCBI Taxonomy" id="1076125"/>
    <lineage>
        <taxon>Bacteria</taxon>
        <taxon>Bacillati</taxon>
        <taxon>Actinomycetota</taxon>
        <taxon>Actinomycetes</taxon>
        <taxon>Micromonosporales</taxon>
        <taxon>Micromonosporaceae</taxon>
    </lineage>
</organism>
<dbReference type="Proteomes" id="UP000482960">
    <property type="component" value="Unassembled WGS sequence"/>
</dbReference>
<dbReference type="AlphaFoldDB" id="A0A6V8KSI5"/>